<proteinExistence type="predicted"/>
<name>A0ACB8A268_9AGAM</name>
<reference evidence="1" key="1">
    <citation type="journal article" date="2021" name="New Phytol.">
        <title>Evolutionary innovations through gain and loss of genes in the ectomycorrhizal Boletales.</title>
        <authorList>
            <person name="Wu G."/>
            <person name="Miyauchi S."/>
            <person name="Morin E."/>
            <person name="Kuo A."/>
            <person name="Drula E."/>
            <person name="Varga T."/>
            <person name="Kohler A."/>
            <person name="Feng B."/>
            <person name="Cao Y."/>
            <person name="Lipzen A."/>
            <person name="Daum C."/>
            <person name="Hundley H."/>
            <person name="Pangilinan J."/>
            <person name="Johnson J."/>
            <person name="Barry K."/>
            <person name="LaButti K."/>
            <person name="Ng V."/>
            <person name="Ahrendt S."/>
            <person name="Min B."/>
            <person name="Choi I.G."/>
            <person name="Park H."/>
            <person name="Plett J.M."/>
            <person name="Magnuson J."/>
            <person name="Spatafora J.W."/>
            <person name="Nagy L.G."/>
            <person name="Henrissat B."/>
            <person name="Grigoriev I.V."/>
            <person name="Yang Z.L."/>
            <person name="Xu J."/>
            <person name="Martin F.M."/>
        </authorList>
    </citation>
    <scope>NUCLEOTIDE SEQUENCE</scope>
    <source>
        <strain evidence="1">ATCC 28755</strain>
    </source>
</reference>
<evidence type="ECO:0000313" key="1">
    <source>
        <dbReference type="EMBL" id="KAH7907272.1"/>
    </source>
</evidence>
<organism evidence="1 2">
    <name type="scientific">Hygrophoropsis aurantiaca</name>
    <dbReference type="NCBI Taxonomy" id="72124"/>
    <lineage>
        <taxon>Eukaryota</taxon>
        <taxon>Fungi</taxon>
        <taxon>Dikarya</taxon>
        <taxon>Basidiomycota</taxon>
        <taxon>Agaricomycotina</taxon>
        <taxon>Agaricomycetes</taxon>
        <taxon>Agaricomycetidae</taxon>
        <taxon>Boletales</taxon>
        <taxon>Coniophorineae</taxon>
        <taxon>Hygrophoropsidaceae</taxon>
        <taxon>Hygrophoropsis</taxon>
    </lineage>
</organism>
<protein>
    <submittedName>
        <fullName evidence="1">Uncharacterized protein</fullName>
    </submittedName>
</protein>
<evidence type="ECO:0000313" key="2">
    <source>
        <dbReference type="Proteomes" id="UP000790377"/>
    </source>
</evidence>
<dbReference type="EMBL" id="MU267920">
    <property type="protein sequence ID" value="KAH7907272.1"/>
    <property type="molecule type" value="Genomic_DNA"/>
</dbReference>
<gene>
    <name evidence="1" type="ORF">BJ138DRAFT_1014785</name>
</gene>
<dbReference type="Proteomes" id="UP000790377">
    <property type="component" value="Unassembled WGS sequence"/>
</dbReference>
<keyword evidence="2" id="KW-1185">Reference proteome</keyword>
<sequence>MSKQVTWFIVGDAPPPLDERFYYMDATDLAFWTSLTGIHDQESLKQHILTIQAKAYKKVPYPCIRNFSFLRTKVSKLPIFEQVQKIGCERPGSILLDIGCCFGNDAREIAYGGFPPCNIVCTDLVLELWDLGHALFLSNADTFPAHFVSGDAFDPSHLSLGPPLLTAKHACVPDLKNLTSLNPLRGHVSVIHASSFIHLFDEEKQLYLARALAGLLSPEPGSVIFGLQVGSPTKGPLSKTLFAESLELTFCHSPESWVDLWDGEVFERGTVKVDARLIQYPDIKEEFHVLLWSVLRL</sequence>
<comment type="caution">
    <text evidence="1">The sequence shown here is derived from an EMBL/GenBank/DDBJ whole genome shotgun (WGS) entry which is preliminary data.</text>
</comment>
<accession>A0ACB8A268</accession>